<accession>A0A1G4G5N2</accession>
<dbReference type="Proteomes" id="UP000178485">
    <property type="component" value="Chromosome i"/>
</dbReference>
<reference evidence="3 4" key="1">
    <citation type="submission" date="2016-08" db="EMBL/GenBank/DDBJ databases">
        <authorList>
            <person name="Seilhamer J.J."/>
        </authorList>
    </citation>
    <scope>NUCLEOTIDE SEQUENCE [LARGE SCALE GENOMIC DNA]</scope>
    <source>
        <strain evidence="3">ING2-E5A</strain>
    </source>
</reference>
<protein>
    <recommendedName>
        <fullName evidence="2">3-keto-alpha-glucoside-1,2-lyase/3-keto-2-hydroxy-glucal hydratase domain-containing protein</fullName>
    </recommendedName>
</protein>
<gene>
    <name evidence="3" type="ORF">ING2E5A_1008</name>
</gene>
<dbReference type="KEGG" id="pmuc:ING2E5A_1008"/>
<dbReference type="PROSITE" id="PS51257">
    <property type="entry name" value="PROKAR_LIPOPROTEIN"/>
    <property type="match status" value="1"/>
</dbReference>
<organism evidence="3 4">
    <name type="scientific">Petrimonas mucosa</name>
    <dbReference type="NCBI Taxonomy" id="1642646"/>
    <lineage>
        <taxon>Bacteria</taxon>
        <taxon>Pseudomonadati</taxon>
        <taxon>Bacteroidota</taxon>
        <taxon>Bacteroidia</taxon>
        <taxon>Bacteroidales</taxon>
        <taxon>Dysgonomonadaceae</taxon>
        <taxon>Petrimonas</taxon>
    </lineage>
</organism>
<keyword evidence="1" id="KW-0732">Signal</keyword>
<feature type="signal peptide" evidence="1">
    <location>
        <begin position="1"/>
        <end position="21"/>
    </location>
</feature>
<evidence type="ECO:0000256" key="1">
    <source>
        <dbReference type="SAM" id="SignalP"/>
    </source>
</evidence>
<dbReference type="STRING" id="1642646.ING2E5A_1008"/>
<dbReference type="AlphaFoldDB" id="A0A1G4G5N2"/>
<dbReference type="InterPro" id="IPR010496">
    <property type="entry name" value="AL/BT2_dom"/>
</dbReference>
<dbReference type="Pfam" id="PF06439">
    <property type="entry name" value="3keto-disac_hyd"/>
    <property type="match status" value="1"/>
</dbReference>
<feature type="chain" id="PRO_5009603837" description="3-keto-alpha-glucoside-1,2-lyase/3-keto-2-hydroxy-glucal hydratase domain-containing protein" evidence="1">
    <location>
        <begin position="22"/>
        <end position="236"/>
    </location>
</feature>
<keyword evidence="4" id="KW-1185">Reference proteome</keyword>
<evidence type="ECO:0000313" key="3">
    <source>
        <dbReference type="EMBL" id="SCM56702.1"/>
    </source>
</evidence>
<dbReference type="EMBL" id="LT608328">
    <property type="protein sequence ID" value="SCM56702.1"/>
    <property type="molecule type" value="Genomic_DNA"/>
</dbReference>
<dbReference type="RefSeq" id="WP_071138203.1">
    <property type="nucleotide sequence ID" value="NZ_JAQVII010000102.1"/>
</dbReference>
<proteinExistence type="predicted"/>
<evidence type="ECO:0000259" key="2">
    <source>
        <dbReference type="Pfam" id="PF06439"/>
    </source>
</evidence>
<dbReference type="Gene3D" id="2.60.120.560">
    <property type="entry name" value="Exo-inulinase, domain 1"/>
    <property type="match status" value="1"/>
</dbReference>
<evidence type="ECO:0000313" key="4">
    <source>
        <dbReference type="Proteomes" id="UP000178485"/>
    </source>
</evidence>
<dbReference type="GO" id="GO:0016787">
    <property type="term" value="F:hydrolase activity"/>
    <property type="evidence" value="ECO:0007669"/>
    <property type="project" value="InterPro"/>
</dbReference>
<name>A0A1G4G5N2_9BACT</name>
<feature type="domain" description="3-keto-alpha-glucoside-1,2-lyase/3-keto-2-hydroxy-glucal hydratase" evidence="2">
    <location>
        <begin position="46"/>
        <end position="232"/>
    </location>
</feature>
<sequence>MRQLRIILALLLITVSCQVTESSSSRQAAKKDNNLFRLPKEEKREGFKVLFDGTSMSQWTSNTDEYVLENGCIVMYPKTGHGNLYTKQEFDNFILRFEFLLTPEANSGLGIRHKMISAPSGYDGMELQILDNEAPIYKELKPYQYHGSVYGWIPAKRGFLKPAGEWNSQEVIADGDNIKVILNGTVIVDGNLREATKDTPADKVPATLFYKKGHIAFLGHNSVVKFKNIRIKELKH</sequence>